<dbReference type="RefSeq" id="XP_003647557.1">
    <property type="nucleotide sequence ID" value="XM_003647509.1"/>
</dbReference>
<comment type="similarity">
    <text evidence="2 7">Belongs to the phospholipase D family.</text>
</comment>
<dbReference type="GO" id="GO:0006654">
    <property type="term" value="P:phosphatidic acid biosynthetic process"/>
    <property type="evidence" value="ECO:0007669"/>
    <property type="project" value="InterPro"/>
</dbReference>
<dbReference type="GO" id="GO:0009395">
    <property type="term" value="P:phospholipid catabolic process"/>
    <property type="evidence" value="ECO:0007669"/>
    <property type="project" value="TreeGrafter"/>
</dbReference>
<dbReference type="PANTHER" id="PTHR18896">
    <property type="entry name" value="PHOSPHOLIPASE D"/>
    <property type="match status" value="1"/>
</dbReference>
<proteinExistence type="inferred from homology"/>
<dbReference type="GO" id="GO:0032266">
    <property type="term" value="F:phosphatidylinositol-3-phosphate binding"/>
    <property type="evidence" value="ECO:0007669"/>
    <property type="project" value="EnsemblFungi"/>
</dbReference>
<dbReference type="Pfam" id="PF13091">
    <property type="entry name" value="PLDc_2"/>
    <property type="match status" value="1"/>
</dbReference>
<dbReference type="FunFam" id="3.30.870.10:FF:000011">
    <property type="entry name" value="Phospholipase"/>
    <property type="match status" value="1"/>
</dbReference>
<keyword evidence="4 7" id="KW-0378">Hydrolase</keyword>
<evidence type="ECO:0000256" key="8">
    <source>
        <dbReference type="SAM" id="MobiDB-lite"/>
    </source>
</evidence>
<dbReference type="PIRSF" id="PIRSF009376">
    <property type="entry name" value="Phospholipase_D_euk"/>
    <property type="match status" value="1"/>
</dbReference>
<dbReference type="OrthoDB" id="14911at2759"/>
<evidence type="ECO:0000256" key="5">
    <source>
        <dbReference type="ARBA" id="ARBA00022963"/>
    </source>
</evidence>
<dbReference type="GO" id="GO:0035556">
    <property type="term" value="P:intracellular signal transduction"/>
    <property type="evidence" value="ECO:0007669"/>
    <property type="project" value="InterPro"/>
</dbReference>
<keyword evidence="11" id="KW-1185">Reference proteome</keyword>
<evidence type="ECO:0000256" key="1">
    <source>
        <dbReference type="ARBA" id="ARBA00000798"/>
    </source>
</evidence>
<dbReference type="EMBL" id="CP002502">
    <property type="protein sequence ID" value="AET40740.1"/>
    <property type="molecule type" value="Genomic_DNA"/>
</dbReference>
<dbReference type="InterPro" id="IPR016555">
    <property type="entry name" value="PLipase_D_euk"/>
</dbReference>
<dbReference type="SUPFAM" id="SSF56024">
    <property type="entry name" value="Phospholipase D/nuclease"/>
    <property type="match status" value="2"/>
</dbReference>
<evidence type="ECO:0000313" key="11">
    <source>
        <dbReference type="Proteomes" id="UP000006790"/>
    </source>
</evidence>
<dbReference type="CDD" id="cd09138">
    <property type="entry name" value="PLDc_vPLD1_2_yPLD_like_1"/>
    <property type="match status" value="1"/>
</dbReference>
<dbReference type="GO" id="GO:0000753">
    <property type="term" value="P:cell morphogenesis involved in conjugation with cellular fusion"/>
    <property type="evidence" value="ECO:0007669"/>
    <property type="project" value="EnsemblFungi"/>
</dbReference>
<dbReference type="GO" id="GO:0004630">
    <property type="term" value="F:phospholipase D activity"/>
    <property type="evidence" value="ECO:0007669"/>
    <property type="project" value="UniProtKB-UniRule"/>
</dbReference>
<evidence type="ECO:0000313" key="10">
    <source>
        <dbReference type="EMBL" id="AET40740.1"/>
    </source>
</evidence>
<protein>
    <recommendedName>
        <fullName evidence="7">Phospholipase</fullName>
        <ecNumber evidence="7">3.1.4.4</ecNumber>
    </recommendedName>
</protein>
<organism evidence="10 11">
    <name type="scientific">Eremothecium cymbalariae (strain CBS 270.75 / DBVPG 7215 / KCTC 17166 / NRRL Y-17582)</name>
    <name type="common">Yeast</name>
    <dbReference type="NCBI Taxonomy" id="931890"/>
    <lineage>
        <taxon>Eukaryota</taxon>
        <taxon>Fungi</taxon>
        <taxon>Dikarya</taxon>
        <taxon>Ascomycota</taxon>
        <taxon>Saccharomycotina</taxon>
        <taxon>Saccharomycetes</taxon>
        <taxon>Saccharomycetales</taxon>
        <taxon>Saccharomycetaceae</taxon>
        <taxon>Eremothecium</taxon>
    </lineage>
</organism>
<dbReference type="KEGG" id="erc:Ecym_6364"/>
<dbReference type="GO" id="GO:0005768">
    <property type="term" value="C:endosome"/>
    <property type="evidence" value="ECO:0007669"/>
    <property type="project" value="EnsemblFungi"/>
</dbReference>
<dbReference type="InParanoid" id="G8JUG0"/>
<dbReference type="InterPro" id="IPR015679">
    <property type="entry name" value="PLipase_D_fam"/>
</dbReference>
<dbReference type="FunCoup" id="G8JUG0">
    <property type="interactions" value="153"/>
</dbReference>
<accession>G8JUG0</accession>
<keyword evidence="6" id="KW-0443">Lipid metabolism</keyword>
<evidence type="ECO:0000256" key="3">
    <source>
        <dbReference type="ARBA" id="ARBA00022737"/>
    </source>
</evidence>
<dbReference type="InterPro" id="IPR001736">
    <property type="entry name" value="PLipase_D/transphosphatidylase"/>
</dbReference>
<feature type="region of interest" description="Disordered" evidence="8">
    <location>
        <begin position="1"/>
        <end position="80"/>
    </location>
</feature>
<dbReference type="GO" id="GO:0005634">
    <property type="term" value="C:nucleus"/>
    <property type="evidence" value="ECO:0007669"/>
    <property type="project" value="EnsemblFungi"/>
</dbReference>
<dbReference type="STRING" id="931890.G8JUG0"/>
<dbReference type="OMA" id="DSLWTKH"/>
<keyword evidence="3" id="KW-0677">Repeat</keyword>
<dbReference type="InterPro" id="IPR025202">
    <property type="entry name" value="PLD-like_dom"/>
</dbReference>
<name>G8JUG0_ERECY</name>
<dbReference type="GO" id="GO:0031321">
    <property type="term" value="P:ascospore-type prospore assembly"/>
    <property type="evidence" value="ECO:0007669"/>
    <property type="project" value="EnsemblFungi"/>
</dbReference>
<feature type="domain" description="PLD phosphodiesterase" evidence="9">
    <location>
        <begin position="1032"/>
        <end position="1059"/>
    </location>
</feature>
<evidence type="ECO:0000256" key="4">
    <source>
        <dbReference type="ARBA" id="ARBA00022801"/>
    </source>
</evidence>
<feature type="region of interest" description="Disordered" evidence="8">
    <location>
        <begin position="1254"/>
        <end position="1285"/>
    </location>
</feature>
<evidence type="ECO:0000259" key="9">
    <source>
        <dbReference type="PROSITE" id="PS50035"/>
    </source>
</evidence>
<gene>
    <name evidence="10" type="ordered locus">Ecym_6364</name>
</gene>
<feature type="compositionally biased region" description="Basic and acidic residues" evidence="8">
    <location>
        <begin position="1266"/>
        <end position="1285"/>
    </location>
</feature>
<dbReference type="SMART" id="SM00155">
    <property type="entry name" value="PLDc"/>
    <property type="match status" value="2"/>
</dbReference>
<dbReference type="PANTHER" id="PTHR18896:SF76">
    <property type="entry name" value="PHOSPHOLIPASE"/>
    <property type="match status" value="1"/>
</dbReference>
<reference evidence="11" key="1">
    <citation type="journal article" date="2012" name="G3 (Bethesda)">
        <title>Pichia sorbitophila, an interspecies yeast hybrid reveals early steps of genome resolution following polyploidization.</title>
        <authorList>
            <person name="Leh Louis V."/>
            <person name="Despons L."/>
            <person name="Friedrich A."/>
            <person name="Martin T."/>
            <person name="Durrens P."/>
            <person name="Casaregola S."/>
            <person name="Neuveglise C."/>
            <person name="Fairhead C."/>
            <person name="Marck C."/>
            <person name="Cruz J.A."/>
            <person name="Straub M.L."/>
            <person name="Kugler V."/>
            <person name="Sacerdot C."/>
            <person name="Uzunov Z."/>
            <person name="Thierry A."/>
            <person name="Weiss S."/>
            <person name="Bleykasten C."/>
            <person name="De Montigny J."/>
            <person name="Jacques N."/>
            <person name="Jung P."/>
            <person name="Lemaire M."/>
            <person name="Mallet S."/>
            <person name="Morel G."/>
            <person name="Richard G.F."/>
            <person name="Sarkar A."/>
            <person name="Savel G."/>
            <person name="Schacherer J."/>
            <person name="Seret M.L."/>
            <person name="Talla E."/>
            <person name="Samson G."/>
            <person name="Jubin C."/>
            <person name="Poulain J."/>
            <person name="Vacherie B."/>
            <person name="Barbe V."/>
            <person name="Pelletier E."/>
            <person name="Sherman D.J."/>
            <person name="Westhof E."/>
            <person name="Weissenbach J."/>
            <person name="Baret P.V."/>
            <person name="Wincker P."/>
            <person name="Gaillardin C."/>
            <person name="Dujon B."/>
            <person name="Souciet J.L."/>
        </authorList>
    </citation>
    <scope>NUCLEOTIDE SEQUENCE [LARGE SCALE GENOMIC DNA]</scope>
    <source>
        <strain evidence="11">CBS 270.75 / DBVPG 7215 / KCTC 17166 / NRRL Y-17582</strain>
    </source>
</reference>
<feature type="compositionally biased region" description="Basic residues" evidence="8">
    <location>
        <begin position="1208"/>
        <end position="1224"/>
    </location>
</feature>
<dbReference type="PROSITE" id="PS50035">
    <property type="entry name" value="PLD"/>
    <property type="match status" value="2"/>
</dbReference>
<evidence type="ECO:0000256" key="7">
    <source>
        <dbReference type="PIRNR" id="PIRNR009376"/>
    </source>
</evidence>
<dbReference type="CDD" id="cd01254">
    <property type="entry name" value="PH_PLD"/>
    <property type="match status" value="1"/>
</dbReference>
<dbReference type="CDD" id="cd09141">
    <property type="entry name" value="PLDc_vPLD1_2_yPLD_like_2"/>
    <property type="match status" value="1"/>
</dbReference>
<keyword evidence="5 7" id="KW-0442">Lipid degradation</keyword>
<dbReference type="eggNOG" id="KOG1329">
    <property type="taxonomic scope" value="Eukaryota"/>
</dbReference>
<dbReference type="Proteomes" id="UP000006790">
    <property type="component" value="Chromosome 6"/>
</dbReference>
<evidence type="ECO:0000256" key="2">
    <source>
        <dbReference type="ARBA" id="ARBA00008664"/>
    </source>
</evidence>
<dbReference type="Gene3D" id="3.30.870.10">
    <property type="entry name" value="Endonuclease Chain A"/>
    <property type="match status" value="2"/>
</dbReference>
<feature type="region of interest" description="Disordered" evidence="8">
    <location>
        <begin position="118"/>
        <end position="137"/>
    </location>
</feature>
<feature type="domain" description="PLD phosphodiesterase" evidence="9">
    <location>
        <begin position="732"/>
        <end position="759"/>
    </location>
</feature>
<comment type="catalytic activity">
    <reaction evidence="1 7">
        <text>a 1,2-diacyl-sn-glycero-3-phosphocholine + H2O = a 1,2-diacyl-sn-glycero-3-phosphate + choline + H(+)</text>
        <dbReference type="Rhea" id="RHEA:14445"/>
        <dbReference type="ChEBI" id="CHEBI:15354"/>
        <dbReference type="ChEBI" id="CHEBI:15377"/>
        <dbReference type="ChEBI" id="CHEBI:15378"/>
        <dbReference type="ChEBI" id="CHEBI:57643"/>
        <dbReference type="ChEBI" id="CHEBI:58608"/>
        <dbReference type="EC" id="3.1.4.4"/>
    </reaction>
</comment>
<dbReference type="GO" id="GO:0005628">
    <property type="term" value="C:prospore membrane"/>
    <property type="evidence" value="ECO:0007669"/>
    <property type="project" value="EnsemblFungi"/>
</dbReference>
<dbReference type="Pfam" id="PF00614">
    <property type="entry name" value="PLDc"/>
    <property type="match status" value="1"/>
</dbReference>
<sequence>MGLSEASSIDDVPPMVSLVNNTGPDSRRVKSASVIPGVYSETQVLGDDESDEYEGVGGKQQENNFPNGQEDGDVHSRGLRNEPTTACETDHEAEYKNLVFQGVPNSTITSMAHGFSSRSNSNYNVKRHSRSNSNIGSDLNATPSWLAKMNPQDSLTGWKKEFGQAFKKISKLTSRKYPLKSGHCGGKNKFGVEDNESADEEDEVAEEELIIQNMASDLIDILIAGCPAALFAGSGFLRDEHGVRRASLLLAMLSVRVSPITNNDTMLSLQRVSTDTTVTSTGSNHEETKGNDESMMAIVDQGYHTKYKLELEYGVGDSRLKWVILRSYKDLASLHGKLQLVSFQQNTLNKLYIDHNRYQRIHLPHFPRFDDYMKKAKRPSTPTAQTNTVTSLSTVATPRSSLNFEAKRFHMKHIQDLIDEADDVKKPMHKRIEKYLRLLNLALCLRPQANRLFQFYELSPIGNLLSYENGFQGKQGYLIIRSSAKAQGWRVSHFRFNDWKAMIERHTNKWFLVRHSYIIYVSDMCSTTPLDVFLVDSKFKISCSGSFLEDNTLNEDDPLDDNQKKISTKLLITLENSERKLQMIAKSEYLLKLWVSSLVQMQKNTIWSKPQRFGSFAPVRKNCFCHYLVDGRDYFWALSDALAMAKDVIFIHDWWLSPELYMRRPVQDNQEYRIDRILKERAEMGVKIFIVIYRNVGSTVGTDSLWTKHSMLSLHPNIHLIRSPNQWLQNTYFWAHHEKLVVIDHTIAFMGGIDLCYGRYDTPEHVLRDDSPELQKQNFPGKDYSNARVCDFYELDKPFESMYDRELVPRMPWHDVHMMTIGEAARDMSRHFVQRWNYLLRQKRPSRPTPLLTPPSDFTPEELEESEFFQELKPRSTCEIQILRSAGNWSLGLEETEKSIQTAYLKLIETSKHYIYLENQFFITSSNWDGVVIENKIGDAIVDRIIKANSEGKPWKAFVVIPVMPGFNSEVDEPEGSSIRVIMQCQYQSIARGETSIFAKLKRLNIDPSQYIQFYSLRKWSTIGQYDKLVTEQLYVHAKVMIVDDRSCIIGSANVNERSMLGNRDSEVAAIIRDTDLVKTKMNGEDYLAGRFAWELRQRLMREHLGCDVDLVEIIERKFGRLEDIAAKNVNNLHLIPDDQLSEASHELKVQSAMLEIGFREVMNEDCSDLWLQKYGAKDLKNFGIEVDHNVFVGLDENVPEPLAPNKATHKKTPLPSKKSKNNGKKSYSSNAKYYSFNNRAGEANVGIRDKKPISTDSRLVGNHTHTKDVEGLGPDGWKKTEKKHKENVTQQLRDWTAEVMNIRTVDCNRETKENTPTTFLPDKEDVIQYLQDESIPDINKWNMLKRICYLQYLSFKKDAKLTEYNKTQKDTAETISRALDFLGEEVMDDEAIDAMLSQMVPSVAENSKRQPFANFNFMDPYAFEDPLVDSFYEDMWFAVALRNSLIYRMVFHCQPDNSVQTWRDYKDFQKLSQSFDDLQKKMIDMEYGEKVTIVDDSSDADESNISLEKGTKLKAVPTNVADTLSTEVDQPLSQQALKITTGAKSTNPSKMKLSSSLLYGINQKIFDRHTARRLLERINGHLVIFPTDWLSKEVESKNWFYNADRLPPIDIYD</sequence>
<evidence type="ECO:0000256" key="6">
    <source>
        <dbReference type="ARBA" id="ARBA00023098"/>
    </source>
</evidence>
<dbReference type="HOGENOM" id="CLU_000690_3_2_1"/>
<dbReference type="GeneID" id="11472320"/>
<feature type="region of interest" description="Disordered" evidence="8">
    <location>
        <begin position="1201"/>
        <end position="1230"/>
    </location>
</feature>
<dbReference type="EC" id="3.1.4.4" evidence="7"/>